<protein>
    <submittedName>
        <fullName evidence="2">3-methylfumaryl-CoA hydratase</fullName>
    </submittedName>
</protein>
<evidence type="ECO:0000313" key="3">
    <source>
        <dbReference type="Proteomes" id="UP000249688"/>
    </source>
</evidence>
<name>A0A2W7I643_9PROT</name>
<dbReference type="Pfam" id="PF13452">
    <property type="entry name" value="FAS1_DH_region"/>
    <property type="match status" value="1"/>
</dbReference>
<dbReference type="OrthoDB" id="7183822at2"/>
<keyword evidence="3" id="KW-1185">Reference proteome</keyword>
<dbReference type="EMBL" id="QKYU01000019">
    <property type="protein sequence ID" value="PZW42134.1"/>
    <property type="molecule type" value="Genomic_DNA"/>
</dbReference>
<dbReference type="RefSeq" id="WP_111399321.1">
    <property type="nucleotide sequence ID" value="NZ_QKYU01000019.1"/>
</dbReference>
<accession>A0A2W7I643</accession>
<evidence type="ECO:0000313" key="2">
    <source>
        <dbReference type="EMBL" id="PZW42134.1"/>
    </source>
</evidence>
<dbReference type="PANTHER" id="PTHR28152:SF1">
    <property type="entry name" value="HYDROXYACYL-THIOESTER DEHYDRATASE TYPE 2, MITOCHONDRIAL"/>
    <property type="match status" value="1"/>
</dbReference>
<dbReference type="InterPro" id="IPR052741">
    <property type="entry name" value="Mitochondrial_HTD2"/>
</dbReference>
<evidence type="ECO:0000259" key="1">
    <source>
        <dbReference type="Pfam" id="PF13452"/>
    </source>
</evidence>
<organism evidence="2 3">
    <name type="scientific">Humitalea rosea</name>
    <dbReference type="NCBI Taxonomy" id="990373"/>
    <lineage>
        <taxon>Bacteria</taxon>
        <taxon>Pseudomonadati</taxon>
        <taxon>Pseudomonadota</taxon>
        <taxon>Alphaproteobacteria</taxon>
        <taxon>Acetobacterales</taxon>
        <taxon>Roseomonadaceae</taxon>
        <taxon>Humitalea</taxon>
    </lineage>
</organism>
<proteinExistence type="predicted"/>
<comment type="caution">
    <text evidence="2">The sequence shown here is derived from an EMBL/GenBank/DDBJ whole genome shotgun (WGS) entry which is preliminary data.</text>
</comment>
<gene>
    <name evidence="2" type="ORF">C8P66_11926</name>
</gene>
<sequence>MNDMQGWIGRSRVVTDSFTAPAVRRIRALLDLPPDPVPDSLPAHWQAMFFPDIAPQSGLGPDGHPRKGEFLPPIPLPRRMFAGRRARFLAPLPLGAEATRTTTIAAITEKTGRTGPMVFVTLRHDIAAEGVLLVSEEQDVVYREAVAPGAASATAAAQAPPASAAWSDVATPDQVMLFRYSAITFNGHRIHYDADYVRGEEGYPALVVNGGLTHLLLAEAAARRGGPLAAFGARNMRPLFCGRAVTLAGDGDTGAIRLWAVDDAGGLAVDATAEFAA</sequence>
<dbReference type="InterPro" id="IPR029069">
    <property type="entry name" value="HotDog_dom_sf"/>
</dbReference>
<reference evidence="2 3" key="1">
    <citation type="submission" date="2018-06" db="EMBL/GenBank/DDBJ databases">
        <title>Genomic Encyclopedia of Archaeal and Bacterial Type Strains, Phase II (KMG-II): from individual species to whole genera.</title>
        <authorList>
            <person name="Goeker M."/>
        </authorList>
    </citation>
    <scope>NUCLEOTIDE SEQUENCE [LARGE SCALE GENOMIC DNA]</scope>
    <source>
        <strain evidence="2 3">DSM 24525</strain>
    </source>
</reference>
<dbReference type="Proteomes" id="UP000249688">
    <property type="component" value="Unassembled WGS sequence"/>
</dbReference>
<dbReference type="AlphaFoldDB" id="A0A2W7I643"/>
<dbReference type="PANTHER" id="PTHR28152">
    <property type="entry name" value="HYDROXYACYL-THIOESTER DEHYDRATASE TYPE 2, MITOCHONDRIAL"/>
    <property type="match status" value="1"/>
</dbReference>
<dbReference type="Gene3D" id="3.10.129.10">
    <property type="entry name" value="Hotdog Thioesterase"/>
    <property type="match status" value="2"/>
</dbReference>
<feature type="domain" description="FAS1-like dehydratase" evidence="1">
    <location>
        <begin position="70"/>
        <end position="131"/>
    </location>
</feature>
<dbReference type="SUPFAM" id="SSF54637">
    <property type="entry name" value="Thioesterase/thiol ester dehydrase-isomerase"/>
    <property type="match status" value="2"/>
</dbReference>
<dbReference type="GO" id="GO:0019171">
    <property type="term" value="F:(3R)-hydroxyacyl-[acyl-carrier-protein] dehydratase activity"/>
    <property type="evidence" value="ECO:0007669"/>
    <property type="project" value="TreeGrafter"/>
</dbReference>
<dbReference type="InterPro" id="IPR039569">
    <property type="entry name" value="FAS1-like_DH_region"/>
</dbReference>